<dbReference type="SUPFAM" id="SSF53448">
    <property type="entry name" value="Nucleotide-diphospho-sugar transferases"/>
    <property type="match status" value="1"/>
</dbReference>
<name>A0ABT0P7X7_9HYPH</name>
<dbReference type="InterPro" id="IPR029044">
    <property type="entry name" value="Nucleotide-diphossugar_trans"/>
</dbReference>
<evidence type="ECO:0000313" key="2">
    <source>
        <dbReference type="Proteomes" id="UP001523003"/>
    </source>
</evidence>
<reference evidence="1 2" key="1">
    <citation type="submission" date="2022-05" db="EMBL/GenBank/DDBJ databases">
        <title>Description of the Bartonella bilalgolemii sp. nov. Isolated from Apodemus uralensis (Pallas 1811).</title>
        <authorList>
            <person name="Zgheib R."/>
            <person name="Celebi B."/>
        </authorList>
    </citation>
    <scope>NUCLEOTIDE SEQUENCE [LARGE SCALE GENOMIC DNA]</scope>
    <source>
        <strain evidence="1 2">G70</strain>
    </source>
</reference>
<accession>A0ABT0P7X7</accession>
<organism evidence="1 2">
    <name type="scientific">Bartonella bilalgolemii</name>
    <dbReference type="NCBI Taxonomy" id="2942911"/>
    <lineage>
        <taxon>Bacteria</taxon>
        <taxon>Pseudomonadati</taxon>
        <taxon>Pseudomonadota</taxon>
        <taxon>Alphaproteobacteria</taxon>
        <taxon>Hyphomicrobiales</taxon>
        <taxon>Bartonellaceae</taxon>
        <taxon>Bartonella</taxon>
    </lineage>
</organism>
<keyword evidence="2" id="KW-1185">Reference proteome</keyword>
<dbReference type="Gene3D" id="3.90.550.20">
    <property type="match status" value="1"/>
</dbReference>
<sequence length="268" mass="31502">MDICTFWYGKQLRLVDWLCLASMVKVGQRVKLFSYEKVENIPVGVELHEAESILPRSVIYRLDPNFPDYKPGLTIVQFSDLFRIMLMKYEKGVWLDTDVYLVKQFHPEVGRVWLAKENAARVGVSALYLPPDNPIIKAFEDYLANAEIIPDWLGFKRRVWMPFWLRRRKLPVLPGRIGITIFGNDGISRLAKKNSFFHEAKEKNTFYYWTGRKAERIFDPAFGVEPMKDPHFIGFHIHRKEKTIQKPQKGSFYHWAVSRISEAQNLFD</sequence>
<protein>
    <submittedName>
        <fullName evidence="1">Uncharacterized protein</fullName>
    </submittedName>
</protein>
<comment type="caution">
    <text evidence="1">The sequence shown here is derived from an EMBL/GenBank/DDBJ whole genome shotgun (WGS) entry which is preliminary data.</text>
</comment>
<dbReference type="Proteomes" id="UP001523003">
    <property type="component" value="Unassembled WGS sequence"/>
</dbReference>
<evidence type="ECO:0000313" key="1">
    <source>
        <dbReference type="EMBL" id="MCL6229573.1"/>
    </source>
</evidence>
<proteinExistence type="predicted"/>
<dbReference type="RefSeq" id="WP_249676022.1">
    <property type="nucleotide sequence ID" value="NZ_JAMCOF010000003.1"/>
</dbReference>
<dbReference type="EMBL" id="JAMCOF010000003">
    <property type="protein sequence ID" value="MCL6229573.1"/>
    <property type="molecule type" value="Genomic_DNA"/>
</dbReference>
<gene>
    <name evidence="1" type="ORF">M4Z11_02940</name>
</gene>